<evidence type="ECO:0000313" key="2">
    <source>
        <dbReference type="EMBL" id="PPC74649.1"/>
    </source>
</evidence>
<comment type="caution">
    <text evidence="2">The sequence shown here is derived from an EMBL/GenBank/DDBJ whole genome shotgun (WGS) entry which is preliminary data.</text>
</comment>
<dbReference type="GO" id="GO:0016757">
    <property type="term" value="F:glycosyltransferase activity"/>
    <property type="evidence" value="ECO:0007669"/>
    <property type="project" value="InterPro"/>
</dbReference>
<reference evidence="2 3" key="1">
    <citation type="submission" date="2018-02" db="EMBL/GenBank/DDBJ databases">
        <title>novel marine gammaproteobacteria from coastal saline agro ecosystem.</title>
        <authorList>
            <person name="Krishnan R."/>
            <person name="Ramesh Kumar N."/>
        </authorList>
    </citation>
    <scope>NUCLEOTIDE SEQUENCE [LARGE SCALE GENOMIC DNA]</scope>
    <source>
        <strain evidence="2 3">228</strain>
    </source>
</reference>
<evidence type="ECO:0000259" key="1">
    <source>
        <dbReference type="Pfam" id="PF04577"/>
    </source>
</evidence>
<feature type="domain" description="Glycosyltransferase 61 catalytic" evidence="1">
    <location>
        <begin position="133"/>
        <end position="312"/>
    </location>
</feature>
<gene>
    <name evidence="2" type="ORF">C4K68_25385</name>
</gene>
<name>A0A2S5KJG4_9PROT</name>
<protein>
    <recommendedName>
        <fullName evidence="1">Glycosyltransferase 61 catalytic domain-containing protein</fullName>
    </recommendedName>
</protein>
<proteinExistence type="predicted"/>
<dbReference type="EMBL" id="PRLP01000143">
    <property type="protein sequence ID" value="PPC74649.1"/>
    <property type="molecule type" value="Genomic_DNA"/>
</dbReference>
<dbReference type="Proteomes" id="UP000238196">
    <property type="component" value="Unassembled WGS sequence"/>
</dbReference>
<organism evidence="2 3">
    <name type="scientific">Proteobacteria bacterium 228</name>
    <dbReference type="NCBI Taxonomy" id="2083153"/>
    <lineage>
        <taxon>Bacteria</taxon>
        <taxon>Pseudomonadati</taxon>
        <taxon>Pseudomonadota</taxon>
    </lineage>
</organism>
<dbReference type="Pfam" id="PF04577">
    <property type="entry name" value="Glyco_transf_61"/>
    <property type="match status" value="1"/>
</dbReference>
<sequence>MMISGDLKNNKLVDSLDNILIEKGISISPQFNLFGKPPHDIISSISQKSLPEIGTFELNNVYLTGNGLLFDENMALIKSPFLPYSMLQAPAQINAAHNKCYSFEDNRILIKRDSVKEVLSPTALLVQPGDRFFGHWIVDLIPKYLGIKEIYKNQDIHFVIKSDVTSGSAIVDARDLFQFTGLLNESIVDYSPSSEIIFFRKLIVPSVVRHQHRINNHFHTFTNLIKKMCSKANTSNSSHIDKLYLSRGTWIERDESRNLSNRSSIERVFSEKGFTIVNPNNLSFFQKLNLLNHATEIAGEKGSALHLSMFSDSIKKVTVLLSPLESNHNIPLLQASLCTIDSQECNYVYGTNSSNSGYSIDESDLASI</sequence>
<dbReference type="AlphaFoldDB" id="A0A2S5KJG4"/>
<dbReference type="InterPro" id="IPR049625">
    <property type="entry name" value="Glyco_transf_61_cat"/>
</dbReference>
<dbReference type="OrthoDB" id="8536760at2"/>
<accession>A0A2S5KJG4</accession>
<evidence type="ECO:0000313" key="3">
    <source>
        <dbReference type="Proteomes" id="UP000238196"/>
    </source>
</evidence>